<dbReference type="InterPro" id="IPR008579">
    <property type="entry name" value="UGlyAH_Cupin_dom"/>
</dbReference>
<protein>
    <submittedName>
        <fullName evidence="2">Cupin domain-containing protein</fullName>
    </submittedName>
</protein>
<accession>A0ABU5E1Z5</accession>
<keyword evidence="3" id="KW-1185">Reference proteome</keyword>
<proteinExistence type="predicted"/>
<dbReference type="CDD" id="cd02227">
    <property type="entry name" value="cupin_TM1112-like"/>
    <property type="match status" value="1"/>
</dbReference>
<sequence>MPSNPVIKFNLDGNNGEGLAVWPAIPADELTAGNPVQRGVEFFNDPKIGLSAGLWDCTAFTTKMAPYPVNEFMIVLEGSVTMVEPGGLETTIGAGEAFAIPKGTVCQWRQSGYMKKYYVIFDDASGADPAKASAQKILKIDINAAREPSPSPAPELLLSPNPTQTGRNWIEDATGQWTMGVWDSTPYRRKAIPFPRHELMHLLEGSVTLSTPDGWHETYRAGDTFFVPMGANVEWHNTEYVKKYYCIMIPKG</sequence>
<dbReference type="Proteomes" id="UP001271769">
    <property type="component" value="Unassembled WGS sequence"/>
</dbReference>
<dbReference type="PANTHER" id="PTHR40943:SF1">
    <property type="entry name" value="CYTOPLASMIC PROTEIN"/>
    <property type="match status" value="1"/>
</dbReference>
<dbReference type="Pfam" id="PF05899">
    <property type="entry name" value="Cupin_3"/>
    <property type="match status" value="2"/>
</dbReference>
<dbReference type="EMBL" id="JAXCLX010000003">
    <property type="protein sequence ID" value="MDY0873580.1"/>
    <property type="molecule type" value="Genomic_DNA"/>
</dbReference>
<dbReference type="SUPFAM" id="SSF51182">
    <property type="entry name" value="RmlC-like cupins"/>
    <property type="match status" value="2"/>
</dbReference>
<dbReference type="PANTHER" id="PTHR40943">
    <property type="entry name" value="CYTOPLASMIC PROTEIN-RELATED"/>
    <property type="match status" value="1"/>
</dbReference>
<gene>
    <name evidence="2" type="ORF">SMD31_16690</name>
</gene>
<dbReference type="RefSeq" id="WP_320502054.1">
    <property type="nucleotide sequence ID" value="NZ_JAXCLX010000003.1"/>
</dbReference>
<evidence type="ECO:0000313" key="3">
    <source>
        <dbReference type="Proteomes" id="UP001271769"/>
    </source>
</evidence>
<feature type="domain" description="(S)-ureidoglycine aminohydrolase cupin" evidence="1">
    <location>
        <begin position="173"/>
        <end position="245"/>
    </location>
</feature>
<reference evidence="2 3" key="1">
    <citation type="journal article" date="2013" name="Antonie Van Leeuwenhoek">
        <title>Dongia rigui sp. nov., isolated from freshwater of a large wetland in Korea.</title>
        <authorList>
            <person name="Baik K.S."/>
            <person name="Hwang Y.M."/>
            <person name="Choi J.S."/>
            <person name="Kwon J."/>
            <person name="Seong C.N."/>
        </authorList>
    </citation>
    <scope>NUCLEOTIDE SEQUENCE [LARGE SCALE GENOMIC DNA]</scope>
    <source>
        <strain evidence="2 3">04SU4-P</strain>
    </source>
</reference>
<evidence type="ECO:0000313" key="2">
    <source>
        <dbReference type="EMBL" id="MDY0873580.1"/>
    </source>
</evidence>
<dbReference type="InterPro" id="IPR011051">
    <property type="entry name" value="RmlC_Cupin_sf"/>
</dbReference>
<organism evidence="2 3">
    <name type="scientific">Dongia rigui</name>
    <dbReference type="NCBI Taxonomy" id="940149"/>
    <lineage>
        <taxon>Bacteria</taxon>
        <taxon>Pseudomonadati</taxon>
        <taxon>Pseudomonadota</taxon>
        <taxon>Alphaproteobacteria</taxon>
        <taxon>Rhodospirillales</taxon>
        <taxon>Dongiaceae</taxon>
        <taxon>Dongia</taxon>
    </lineage>
</organism>
<feature type="domain" description="(S)-ureidoglycine aminohydrolase cupin" evidence="1">
    <location>
        <begin position="51"/>
        <end position="118"/>
    </location>
</feature>
<comment type="caution">
    <text evidence="2">The sequence shown here is derived from an EMBL/GenBank/DDBJ whole genome shotgun (WGS) entry which is preliminary data.</text>
</comment>
<dbReference type="Gene3D" id="2.60.120.10">
    <property type="entry name" value="Jelly Rolls"/>
    <property type="match status" value="2"/>
</dbReference>
<dbReference type="InterPro" id="IPR014710">
    <property type="entry name" value="RmlC-like_jellyroll"/>
</dbReference>
<name>A0ABU5E1Z5_9PROT</name>
<evidence type="ECO:0000259" key="1">
    <source>
        <dbReference type="Pfam" id="PF05899"/>
    </source>
</evidence>